<feature type="coiled-coil region" evidence="1">
    <location>
        <begin position="283"/>
        <end position="320"/>
    </location>
</feature>
<feature type="compositionally biased region" description="Acidic residues" evidence="2">
    <location>
        <begin position="1640"/>
        <end position="1670"/>
    </location>
</feature>
<organism evidence="3 4">
    <name type="scientific">Merluccius polli</name>
    <name type="common">Benguela hake</name>
    <name type="synonym">Merluccius cadenati</name>
    <dbReference type="NCBI Taxonomy" id="89951"/>
    <lineage>
        <taxon>Eukaryota</taxon>
        <taxon>Metazoa</taxon>
        <taxon>Chordata</taxon>
        <taxon>Craniata</taxon>
        <taxon>Vertebrata</taxon>
        <taxon>Euteleostomi</taxon>
        <taxon>Actinopterygii</taxon>
        <taxon>Neopterygii</taxon>
        <taxon>Teleostei</taxon>
        <taxon>Neoteleostei</taxon>
        <taxon>Acanthomorphata</taxon>
        <taxon>Zeiogadaria</taxon>
        <taxon>Gadariae</taxon>
        <taxon>Gadiformes</taxon>
        <taxon>Gadoidei</taxon>
        <taxon>Merlucciidae</taxon>
        <taxon>Merluccius</taxon>
    </lineage>
</organism>
<accession>A0AA47LZF4</accession>
<keyword evidence="1" id="KW-0175">Coiled coil</keyword>
<protein>
    <submittedName>
        <fullName evidence="3">Uncharacterized protein</fullName>
    </submittedName>
</protein>
<keyword evidence="4" id="KW-1185">Reference proteome</keyword>
<reference evidence="3" key="1">
    <citation type="journal article" date="2023" name="Front. Mar. Sci.">
        <title>A new Merluccius polli reference genome to investigate the effects of global change in West African waters.</title>
        <authorList>
            <person name="Mateo J.L."/>
            <person name="Blanco-Fernandez C."/>
            <person name="Garcia-Vazquez E."/>
            <person name="Machado-Schiaffino G."/>
        </authorList>
    </citation>
    <scope>NUCLEOTIDE SEQUENCE</scope>
    <source>
        <strain evidence="3">C29</strain>
        <tissue evidence="3">Fin</tissue>
    </source>
</reference>
<dbReference type="EMBL" id="JAOPHQ010006618">
    <property type="protein sequence ID" value="KAK0130813.1"/>
    <property type="molecule type" value="Genomic_DNA"/>
</dbReference>
<evidence type="ECO:0000313" key="3">
    <source>
        <dbReference type="EMBL" id="KAK0130813.1"/>
    </source>
</evidence>
<feature type="region of interest" description="Disordered" evidence="2">
    <location>
        <begin position="1627"/>
        <end position="1670"/>
    </location>
</feature>
<comment type="caution">
    <text evidence="3">The sequence shown here is derived from an EMBL/GenBank/DDBJ whole genome shotgun (WGS) entry which is preliminary data.</text>
</comment>
<sequence>MIKTKQAVHSGINMYSPNVSYRYVDLNLDPWHFTYIGESFTKVTQTAATRMAKVHVRGVRDGLVTLGTDARQGHQLDAAAEAEGGHLQIADDPVRLTPPVHGQHDDEDDGAVDGAAEEVDHGQVHQERVVPGLQGLLVVHRPGHENICSDAHEGGAQQNNAVGHEKSDVDVLLPNRAVVPGSPRRIAPHLRWLRHRRRYFFALYRSNFSSSEIGCKCIFCDKATSKFKGKTEELTTFQSWKHKEPAWKVVELRAQELKKEALYRKVQGKDLFAMEAKYHPSCRNNFNTEYQNHERGRERAEKATDNIDSLQAQKIAAHKKSYCVVKNYILRNVIECKEVVQLRSMCNMYMKTLEHQGFPNPEYRSEKLARRLQGDEDISHELTFSKVQQRGCIELNLIYSSNITVDEAVACAYKLGTADQLQEAALTLHSHIIKAFKESKELPWPPTAQELDAVKMDVLLPEHLVQFLSSVVTGTLDGEKCEKTQRLVYSITQDVCRAATNSKWKLPKHILLCTTLRHLYRSKQLTTILSRLGHSETYDFSMELETAMAKAFDEISTHLTPQIITGEGNTVFHSEWDNLNRITTNVHGSNVVNSAGGIMIQEVKESHVSTKKRTLPLYDRSSKMRSLKITPPETLPELAFKRAGPKFPNNAHFTPPAENQKSYDASMLQYNTHLLCRWLSSQCKQQVSGFGGFISSTGKVPPRKSTIDFYTPINQPITDYAVVYEILKRSEAATEEVGQPYIINTFDLGVVMKAGPIVWKYKEEFSKHVILVGKFHTAMNYMGRLTGRKCLGAGYAEILIEAGLATSGCLKNILSGKSYAKALFSLRAVTEALERLLINVFLEEEKPDIPHETLINLIHCCTCENLDSTLKEPSLLNLINQYKQYQDKVRKGHLGKTAQFWLSMMDHARLVFMMDFAVKTNNFELFHHCNGAMADLFFAYDGHNYSRYLTWFEAFLTNIDLSHPGALDYIKHGAISVARSLIPGALAAVDKTMEETFMKFAKSSGGLLGLFNNCGAYQKWCRTTSARAQLYELTLEMCGMIDDPEMPKAGKHRELEPAQIKKSEEAVQRVIIAIKGFTNPWRIPDKSRLYSLASGAPIHPEVEVDVLRAEAAGRAAKEQFIQERFVSKGKEFFDCIKKLKLKTMDHCSKRVKLTSAQGKLFVYQEQSNLAYQLLVKSQIMEMPINLEELMRYPLSPVPHALGSPDGYFAKTNKATILHHLLKDRSEEVPYPKDALYIQDGNALFHMMSNLPPTCGEICMQLLDLMVAKHHFVFSTDCYQPDSIKAQERLRRGFTEKYIIDGPNTRKPYDFKSFLGNELNKMQLCDLLLKVWGSNEAASRIEKSMKAVVCVNGKSYDLTSTNGKVQTSEIYALRSNQEETDSRIVLYLHQAVKWGYKSCVVRTPDTDILMILLYHASKINLSIYLDHGSGKHRMIINVTELSESLGPDYSSTLLGFYVFTGEDCTSAFKGKGKVNPLKKLQQHPKLQNAFRQLGADWLVTDELQREMESFTCIMYGQARMTSVDAVRAKMLRKMVGADKVLDSKSKVDLERLPPPKVCLIPHVQRANYRVACYKRADEAIIESPKPYHPGMGWEKTGEEEVLEPVWTIGPILPPSLVEVLAQRAESEEQAALDKVAHSNNEEDGEFEQNDEDEELEEIDLEDLFSDDEEDE</sequence>
<dbReference type="PANTHER" id="PTHR46704:SF1">
    <property type="entry name" value="TELOMERE LENGTH REGULATION PROTEIN TEL2 HOMOLOG"/>
    <property type="match status" value="1"/>
</dbReference>
<dbReference type="PANTHER" id="PTHR46704">
    <property type="entry name" value="CXC DOMAIN-CONTAINING PROTEIN-RELATED"/>
    <property type="match status" value="1"/>
</dbReference>
<evidence type="ECO:0000256" key="2">
    <source>
        <dbReference type="SAM" id="MobiDB-lite"/>
    </source>
</evidence>
<evidence type="ECO:0000313" key="4">
    <source>
        <dbReference type="Proteomes" id="UP001174136"/>
    </source>
</evidence>
<gene>
    <name evidence="3" type="ORF">N1851_034511</name>
</gene>
<dbReference type="Proteomes" id="UP001174136">
    <property type="component" value="Unassembled WGS sequence"/>
</dbReference>
<evidence type="ECO:0000256" key="1">
    <source>
        <dbReference type="SAM" id="Coils"/>
    </source>
</evidence>
<proteinExistence type="predicted"/>
<name>A0AA47LZF4_MERPO</name>